<feature type="domain" description="Palmitoyltransferase DHHC" evidence="10">
    <location>
        <begin position="99"/>
        <end position="139"/>
    </location>
</feature>
<organism evidence="11 12">
    <name type="scientific">Buddleja alternifolia</name>
    <dbReference type="NCBI Taxonomy" id="168488"/>
    <lineage>
        <taxon>Eukaryota</taxon>
        <taxon>Viridiplantae</taxon>
        <taxon>Streptophyta</taxon>
        <taxon>Embryophyta</taxon>
        <taxon>Tracheophyta</taxon>
        <taxon>Spermatophyta</taxon>
        <taxon>Magnoliopsida</taxon>
        <taxon>eudicotyledons</taxon>
        <taxon>Gunneridae</taxon>
        <taxon>Pentapetalae</taxon>
        <taxon>asterids</taxon>
        <taxon>lamiids</taxon>
        <taxon>Lamiales</taxon>
        <taxon>Scrophulariaceae</taxon>
        <taxon>Buddlejeae</taxon>
        <taxon>Buddleja</taxon>
    </lineage>
</organism>
<comment type="subcellular location">
    <subcellularLocation>
        <location evidence="1">Endomembrane system</location>
        <topology evidence="1">Multi-pass membrane protein</topology>
    </subcellularLocation>
</comment>
<keyword evidence="12" id="KW-1185">Reference proteome</keyword>
<keyword evidence="6" id="KW-0472">Membrane</keyword>
<keyword evidence="5" id="KW-1133">Transmembrane helix</keyword>
<dbReference type="AlphaFoldDB" id="A0AAV6W6Q2"/>
<evidence type="ECO:0000256" key="2">
    <source>
        <dbReference type="ARBA" id="ARBA00008574"/>
    </source>
</evidence>
<comment type="similarity">
    <text evidence="2 8">Belongs to the DHHC palmitoyltransferase family.</text>
</comment>
<evidence type="ECO:0000313" key="11">
    <source>
        <dbReference type="EMBL" id="KAG8365769.1"/>
    </source>
</evidence>
<keyword evidence="3 8" id="KW-0808">Transferase</keyword>
<evidence type="ECO:0000256" key="7">
    <source>
        <dbReference type="ARBA" id="ARBA00023315"/>
    </source>
</evidence>
<evidence type="ECO:0000256" key="4">
    <source>
        <dbReference type="ARBA" id="ARBA00022692"/>
    </source>
</evidence>
<evidence type="ECO:0000256" key="6">
    <source>
        <dbReference type="ARBA" id="ARBA00023136"/>
    </source>
</evidence>
<comment type="caution">
    <text evidence="11">The sequence shown here is derived from an EMBL/GenBank/DDBJ whole genome shotgun (WGS) entry which is preliminary data.</text>
</comment>
<protein>
    <recommendedName>
        <fullName evidence="8">S-acyltransferase</fullName>
        <ecNumber evidence="8">2.3.1.225</ecNumber>
    </recommendedName>
    <alternativeName>
        <fullName evidence="8">Palmitoyltransferase</fullName>
    </alternativeName>
</protein>
<dbReference type="EMBL" id="WHWC01000017">
    <property type="protein sequence ID" value="KAG8365769.1"/>
    <property type="molecule type" value="Genomic_DNA"/>
</dbReference>
<dbReference type="Pfam" id="PF01529">
    <property type="entry name" value="DHHC"/>
    <property type="match status" value="1"/>
</dbReference>
<evidence type="ECO:0000259" key="10">
    <source>
        <dbReference type="Pfam" id="PF01529"/>
    </source>
</evidence>
<evidence type="ECO:0000256" key="9">
    <source>
        <dbReference type="SAM" id="MobiDB-lite"/>
    </source>
</evidence>
<dbReference type="PROSITE" id="PS50216">
    <property type="entry name" value="DHHC"/>
    <property type="match status" value="1"/>
</dbReference>
<evidence type="ECO:0000256" key="8">
    <source>
        <dbReference type="RuleBase" id="RU079119"/>
    </source>
</evidence>
<sequence>MYSAPLPCHHLTDTNRQIVYSNGPPLRLYQVWKGRNIIILLFLTSGRDPGIIPRNLQPPEPDDGDTSSLSTEWDGSQNSAPSIPLTKNVMVNGKIVKVKYCQTCMLYRPPRCSHCSICNNCVDRFDHHCPWVGQCIGKEIYIRKISSILPMPLLLLTAFAYCT</sequence>
<evidence type="ECO:0000256" key="5">
    <source>
        <dbReference type="ARBA" id="ARBA00022989"/>
    </source>
</evidence>
<keyword evidence="7 8" id="KW-0012">Acyltransferase</keyword>
<evidence type="ECO:0000313" key="12">
    <source>
        <dbReference type="Proteomes" id="UP000826271"/>
    </source>
</evidence>
<comment type="catalytic activity">
    <reaction evidence="8">
        <text>L-cysteinyl-[protein] + hexadecanoyl-CoA = S-hexadecanoyl-L-cysteinyl-[protein] + CoA</text>
        <dbReference type="Rhea" id="RHEA:36683"/>
        <dbReference type="Rhea" id="RHEA-COMP:10131"/>
        <dbReference type="Rhea" id="RHEA-COMP:11032"/>
        <dbReference type="ChEBI" id="CHEBI:29950"/>
        <dbReference type="ChEBI" id="CHEBI:57287"/>
        <dbReference type="ChEBI" id="CHEBI:57379"/>
        <dbReference type="ChEBI" id="CHEBI:74151"/>
        <dbReference type="EC" id="2.3.1.225"/>
    </reaction>
</comment>
<dbReference type="PANTHER" id="PTHR22883">
    <property type="entry name" value="ZINC FINGER DHHC DOMAIN CONTAINING PROTEIN"/>
    <property type="match status" value="1"/>
</dbReference>
<gene>
    <name evidence="11" type="ORF">BUALT_Bualt17G0006300</name>
</gene>
<dbReference type="InterPro" id="IPR001594">
    <property type="entry name" value="Palmitoyltrfase_DHHC"/>
</dbReference>
<accession>A0AAV6W6Q2</accession>
<feature type="region of interest" description="Disordered" evidence="9">
    <location>
        <begin position="52"/>
        <end position="81"/>
    </location>
</feature>
<evidence type="ECO:0000256" key="3">
    <source>
        <dbReference type="ARBA" id="ARBA00022679"/>
    </source>
</evidence>
<proteinExistence type="inferred from homology"/>
<dbReference type="PANTHER" id="PTHR22883:SF324">
    <property type="entry name" value="S-ACYLTRANSFERASE"/>
    <property type="match status" value="1"/>
</dbReference>
<dbReference type="GO" id="GO:0019706">
    <property type="term" value="F:protein-cysteine S-palmitoyltransferase activity"/>
    <property type="evidence" value="ECO:0007669"/>
    <property type="project" value="UniProtKB-EC"/>
</dbReference>
<feature type="compositionally biased region" description="Polar residues" evidence="9">
    <location>
        <begin position="66"/>
        <end position="81"/>
    </location>
</feature>
<evidence type="ECO:0000256" key="1">
    <source>
        <dbReference type="ARBA" id="ARBA00004127"/>
    </source>
</evidence>
<dbReference type="GO" id="GO:0006612">
    <property type="term" value="P:protein targeting to membrane"/>
    <property type="evidence" value="ECO:0007669"/>
    <property type="project" value="TreeGrafter"/>
</dbReference>
<name>A0AAV6W6Q2_9LAMI</name>
<dbReference type="GO" id="GO:0005794">
    <property type="term" value="C:Golgi apparatus"/>
    <property type="evidence" value="ECO:0007669"/>
    <property type="project" value="TreeGrafter"/>
</dbReference>
<dbReference type="Proteomes" id="UP000826271">
    <property type="component" value="Unassembled WGS sequence"/>
</dbReference>
<dbReference type="InterPro" id="IPR039859">
    <property type="entry name" value="PFA4/ZDH16/20/ERF2-like"/>
</dbReference>
<dbReference type="GO" id="GO:0005783">
    <property type="term" value="C:endoplasmic reticulum"/>
    <property type="evidence" value="ECO:0007669"/>
    <property type="project" value="TreeGrafter"/>
</dbReference>
<keyword evidence="4" id="KW-0812">Transmembrane</keyword>
<reference evidence="11" key="1">
    <citation type="submission" date="2019-10" db="EMBL/GenBank/DDBJ databases">
        <authorList>
            <person name="Zhang R."/>
            <person name="Pan Y."/>
            <person name="Wang J."/>
            <person name="Ma R."/>
            <person name="Yu S."/>
        </authorList>
    </citation>
    <scope>NUCLEOTIDE SEQUENCE</scope>
    <source>
        <strain evidence="11">LA-IB0</strain>
        <tissue evidence="11">Leaf</tissue>
    </source>
</reference>
<comment type="domain">
    <text evidence="8">The DHHC domain is required for palmitoyltransferase activity.</text>
</comment>
<dbReference type="EC" id="2.3.1.225" evidence="8"/>